<feature type="transmembrane region" description="Helical" evidence="14">
    <location>
        <begin position="1139"/>
        <end position="1162"/>
    </location>
</feature>
<keyword evidence="7" id="KW-0547">Nucleotide-binding</keyword>
<evidence type="ECO:0000256" key="5">
    <source>
        <dbReference type="ARBA" id="ARBA00022692"/>
    </source>
</evidence>
<organism evidence="17 18">
    <name type="scientific">Gossypium arboreum</name>
    <name type="common">Tree cotton</name>
    <name type="synonym">Gossypium nanking</name>
    <dbReference type="NCBI Taxonomy" id="29729"/>
    <lineage>
        <taxon>Eukaryota</taxon>
        <taxon>Viridiplantae</taxon>
        <taxon>Streptophyta</taxon>
        <taxon>Embryophyta</taxon>
        <taxon>Tracheophyta</taxon>
        <taxon>Spermatophyta</taxon>
        <taxon>Magnoliopsida</taxon>
        <taxon>eudicotyledons</taxon>
        <taxon>Gunneridae</taxon>
        <taxon>Pentapetalae</taxon>
        <taxon>rosids</taxon>
        <taxon>malvids</taxon>
        <taxon>Malvales</taxon>
        <taxon>Malvaceae</taxon>
        <taxon>Malvoideae</taxon>
        <taxon>Gossypium</taxon>
    </lineage>
</organism>
<evidence type="ECO:0000256" key="12">
    <source>
        <dbReference type="ARBA" id="ARBA00023295"/>
    </source>
</evidence>
<gene>
    <name evidence="17" type="ORF">PVK06_006938</name>
</gene>
<dbReference type="CDD" id="cd14792">
    <property type="entry name" value="GH27"/>
    <property type="match status" value="1"/>
</dbReference>
<dbReference type="SUPFAM" id="SSF52540">
    <property type="entry name" value="P-loop containing nucleoside triphosphate hydrolases"/>
    <property type="match status" value="2"/>
</dbReference>
<dbReference type="PROSITE" id="PS00211">
    <property type="entry name" value="ABC_TRANSPORTER_1"/>
    <property type="match status" value="2"/>
</dbReference>
<dbReference type="PROSITE" id="PS50893">
    <property type="entry name" value="ABC_TRANSPORTER_2"/>
    <property type="match status" value="2"/>
</dbReference>
<evidence type="ECO:0000259" key="15">
    <source>
        <dbReference type="PROSITE" id="PS50893"/>
    </source>
</evidence>
<accession>A0ABR0QFY2</accession>
<protein>
    <recommendedName>
        <fullName evidence="4 13">Alpha-galactosidase</fullName>
        <ecNumber evidence="4 13">3.2.1.22</ecNumber>
    </recommendedName>
    <alternativeName>
        <fullName evidence="13">Melibiase</fullName>
    </alternativeName>
</protein>
<feature type="transmembrane region" description="Helical" evidence="14">
    <location>
        <begin position="6"/>
        <end position="25"/>
    </location>
</feature>
<reference evidence="17 18" key="1">
    <citation type="submission" date="2023-03" db="EMBL/GenBank/DDBJ databases">
        <title>WGS of Gossypium arboreum.</title>
        <authorList>
            <person name="Yu D."/>
        </authorList>
    </citation>
    <scope>NUCLEOTIDE SEQUENCE [LARGE SCALE GENOMIC DNA]</scope>
    <source>
        <tissue evidence="17">Leaf</tissue>
    </source>
</reference>
<evidence type="ECO:0000256" key="14">
    <source>
        <dbReference type="SAM" id="Phobius"/>
    </source>
</evidence>
<feature type="transmembrane region" description="Helical" evidence="14">
    <location>
        <begin position="509"/>
        <end position="531"/>
    </location>
</feature>
<evidence type="ECO:0000256" key="8">
    <source>
        <dbReference type="ARBA" id="ARBA00022801"/>
    </source>
</evidence>
<sequence length="1668" mass="184664">MEIKGYIVALIMAMAMMELASLTLATSRRSMLTNGIGLTPPMGWNSWNHFGCDIDEKMVKETADALVSTGLSKLGYVYVNIDDCWAEIARDDKGNIMPKNSTFPSGIKALADYAHSKGLKLGIYGDAGYYTCSKTMPGSLGLEEQDAKTFASWGIDYLKYDNCHHDGSKPIERWCSCLLCFDLQPYYMLIYCFNFSCRYPVMSKALKKAGRPIFFSLCEWGEMHPAEWGFHVGNSWRTTSDQNELYAQYARPGGWNDPDMLEIGNGGMTKDEYIVHFSLWAISKAPLLLGCDIRNMTQETIEIISNKEVIAVNQDSYGIQARKARMHGDEEIWVAPLSSYRTAVVILNRGSVRYSVTAFWEDMGLDPNIVVEARDLWEHKTLKNRFVGNITIMLNPHSCKMQIERAYCIVTMASRTHGLVQVEENNRDGTEEEKKDGEAANRAFPFYMLLRYADTLDWTLMALGTLGSIVHGMAQPVGYLLLGKALNAFGDNINDIDGMVKALKKVIPFVWYMAFATFPAGVLEIGCWMYASERQMARLRLAFLRAMLSQEIGAFDSDITSGKIISGMSYHMSIIQDAIGEKLGHFLSSFATFFSGILIAAICCWEVSLLTFVVAPTILVIGATYTRKMIAISATKMLYISEATSMVEQTISQIKTVFAFVGENSAIKSFSECLDKQFSLSKGEALIKGVGTGMFQTVTFCAWALIIWIGAVAVTSRKAKGGDVIAAVMSILFGSVSLTFAAPDIQIFNQAKAAGYEVFKVIQRKPTISYDSKGKEVEKISGDIDIRHVYFAYPSRPEKSILQGFSLSIPSGKTVALVGSSGCGKSTVTCLVQRFYDPLKGEIFIDNHNIKDLDLKFLRKNIGAVSQEPSLFSGNIKDNIKLGNMDASDQQIHDAATMANAHTFISQLPNQYSTEVVGQRGVQLSGGQKQRIAIARAILKNPPILLLDEATSALDSESEKLVQDALERAMQGRTVVLIAHRMSTIVNADIIAVVENGQVTETGTHSSLLDSSNFYNNLFSIQNIGQIRGSRTTETTEESATADKQFSTLDIELKEETRELDGHCTESSEQVEPQRSENTSLFFRIWFGSRKRELANVATGSIAAAFAGVSKPFFGFFIITVGVAYYQKDAKQLVGKYSIIFALIGLLALFMHTLQHYFYGVVGEKAMANLRKALYSGILRNEVGWFEKPENNVGSLTSRVINDTSIVKTIISDRMSVIVQCISSILIATVVSMVVNWRMALVAWAVMPCHFIGGLIQAKSAKGFASDSAATHREVVALASESAANIRTIASFCHEEHILRKARISLEKPMKRSMKESIKYGIIQGFSLCLWNIAHAVALWYTTILVDRKQASFENGIRAYQIFSLTVPSITELWTLIPSVISAINVLTPAFETLDRRTEIEPEKPEDLQLERIKGKIEFQNVKFNYPLRPEVIVLNNFSLQIEPGAKVAIVGPSGAGKSSVLAILLMFYVPLEGRVLIDDKNIKEYNLKMLRKQIGLVQQEPLLFSSSIRNNICYGTEQASETEIMEVSRQANIHEFISNLPDGYDTVVGEKGCQLSGGQKQRIAIARTLLKKPAILLMDEATSALDGESERIIVKALESLNQKGNDGLVSRITRITVAHRLSTIISSDLIVVMDRGEIVESGSHSTLISISEGVYSRLCNLQNAMEM</sequence>
<keyword evidence="8 13" id="KW-0378">Hydrolase</keyword>
<dbReference type="InterPro" id="IPR039421">
    <property type="entry name" value="Type_1_exporter"/>
</dbReference>
<evidence type="ECO:0000256" key="7">
    <source>
        <dbReference type="ARBA" id="ARBA00022741"/>
    </source>
</evidence>
<evidence type="ECO:0000256" key="4">
    <source>
        <dbReference type="ARBA" id="ARBA00012755"/>
    </source>
</evidence>
<evidence type="ECO:0000313" key="18">
    <source>
        <dbReference type="Proteomes" id="UP001358586"/>
    </source>
</evidence>
<keyword evidence="5 14" id="KW-0812">Transmembrane</keyword>
<dbReference type="PANTHER" id="PTHR43394:SF1">
    <property type="entry name" value="ATP-BINDING CASSETTE SUB-FAMILY B MEMBER 10, MITOCHONDRIAL"/>
    <property type="match status" value="1"/>
</dbReference>
<feature type="domain" description="ABC transporter" evidence="15">
    <location>
        <begin position="784"/>
        <end position="1021"/>
    </location>
</feature>
<dbReference type="PROSITE" id="PS50929">
    <property type="entry name" value="ABC_TM1F"/>
    <property type="match status" value="2"/>
</dbReference>
<comment type="caution">
    <text evidence="17">The sequence shown here is derived from an EMBL/GenBank/DDBJ whole genome shotgun (WGS) entry which is preliminary data.</text>
</comment>
<dbReference type="Gene3D" id="3.20.20.70">
    <property type="entry name" value="Aldolase class I"/>
    <property type="match status" value="1"/>
</dbReference>
<dbReference type="Pfam" id="PF00005">
    <property type="entry name" value="ABC_tran"/>
    <property type="match status" value="2"/>
</dbReference>
<dbReference type="InterPro" id="IPR013785">
    <property type="entry name" value="Aldolase_TIM"/>
</dbReference>
<dbReference type="InterPro" id="IPR036640">
    <property type="entry name" value="ABC1_TM_sf"/>
</dbReference>
<feature type="transmembrane region" description="Helical" evidence="14">
    <location>
        <begin position="724"/>
        <end position="742"/>
    </location>
</feature>
<dbReference type="InterPro" id="IPR017853">
    <property type="entry name" value="GH"/>
</dbReference>
<dbReference type="InterPro" id="IPR013780">
    <property type="entry name" value="Glyco_hydro_b"/>
</dbReference>
<name>A0ABR0QFY2_GOSAR</name>
<feature type="transmembrane region" description="Helical" evidence="14">
    <location>
        <begin position="686"/>
        <end position="712"/>
    </location>
</feature>
<keyword evidence="10 14" id="KW-1133">Transmembrane helix</keyword>
<keyword evidence="6" id="KW-0732">Signal</keyword>
<proteinExistence type="inferred from homology"/>
<comment type="similarity">
    <text evidence="3 13">Belongs to the glycosyl hydrolase 27 family.</text>
</comment>
<feature type="domain" description="ABC transporter" evidence="15">
    <location>
        <begin position="1417"/>
        <end position="1661"/>
    </location>
</feature>
<dbReference type="SUPFAM" id="SSF51011">
    <property type="entry name" value="Glycosyl hydrolase domain"/>
    <property type="match status" value="1"/>
</dbReference>
<dbReference type="Gene3D" id="1.20.1560.10">
    <property type="entry name" value="ABC transporter type 1, transmembrane domain"/>
    <property type="match status" value="1"/>
</dbReference>
<dbReference type="SUPFAM" id="SSF51445">
    <property type="entry name" value="(Trans)glycosidases"/>
    <property type="match status" value="1"/>
</dbReference>
<dbReference type="InterPro" id="IPR041233">
    <property type="entry name" value="Melibiase_C"/>
</dbReference>
<dbReference type="Pfam" id="PF16499">
    <property type="entry name" value="Melibiase_2"/>
    <property type="match status" value="1"/>
</dbReference>
<evidence type="ECO:0000256" key="11">
    <source>
        <dbReference type="ARBA" id="ARBA00023136"/>
    </source>
</evidence>
<evidence type="ECO:0000256" key="1">
    <source>
        <dbReference type="ARBA" id="ARBA00001255"/>
    </source>
</evidence>
<keyword evidence="11 14" id="KW-0472">Membrane</keyword>
<comment type="subcellular location">
    <subcellularLocation>
        <location evidence="2">Membrane</location>
        <topology evidence="2">Multi-pass membrane protein</topology>
    </subcellularLocation>
</comment>
<dbReference type="EC" id="3.2.1.22" evidence="4 13"/>
<dbReference type="CDD" id="cd18577">
    <property type="entry name" value="ABC_6TM_Pgp_ABCB1_D1_like"/>
    <property type="match status" value="1"/>
</dbReference>
<feature type="transmembrane region" description="Helical" evidence="14">
    <location>
        <begin position="1094"/>
        <end position="1127"/>
    </location>
</feature>
<keyword evidence="18" id="KW-1185">Reference proteome</keyword>
<dbReference type="Gene3D" id="2.60.40.1180">
    <property type="entry name" value="Golgi alpha-mannosidase II"/>
    <property type="match status" value="1"/>
</dbReference>
<dbReference type="SUPFAM" id="SSF90123">
    <property type="entry name" value="ABC transporter transmembrane region"/>
    <property type="match status" value="2"/>
</dbReference>
<dbReference type="InterPro" id="IPR003593">
    <property type="entry name" value="AAA+_ATPase"/>
</dbReference>
<dbReference type="InterPro" id="IPR002241">
    <property type="entry name" value="Glyco_hydro_27"/>
</dbReference>
<keyword evidence="9" id="KW-0067">ATP-binding</keyword>
<dbReference type="CDD" id="cd18578">
    <property type="entry name" value="ABC_6TM_Pgp_ABCB1_D2_like"/>
    <property type="match status" value="1"/>
</dbReference>
<keyword evidence="12 13" id="KW-0326">Glycosidase</keyword>
<keyword evidence="13" id="KW-1015">Disulfide bond</keyword>
<comment type="catalytic activity">
    <reaction evidence="1 13">
        <text>Hydrolysis of terminal, non-reducing alpha-D-galactose residues in alpha-D-galactosides, including galactose oligosaccharides, galactomannans and galactolipids.</text>
        <dbReference type="EC" id="3.2.1.22"/>
    </reaction>
</comment>
<dbReference type="Proteomes" id="UP001358586">
    <property type="component" value="Chromosome 3"/>
</dbReference>
<evidence type="ECO:0000256" key="10">
    <source>
        <dbReference type="ARBA" id="ARBA00022989"/>
    </source>
</evidence>
<evidence type="ECO:0000256" key="13">
    <source>
        <dbReference type="RuleBase" id="RU361168"/>
    </source>
</evidence>
<dbReference type="PROSITE" id="PS00512">
    <property type="entry name" value="ALPHA_GALACTOSIDASE"/>
    <property type="match status" value="1"/>
</dbReference>
<feature type="domain" description="ABC transmembrane type-1" evidence="16">
    <location>
        <begin position="1098"/>
        <end position="1382"/>
    </location>
</feature>
<dbReference type="EMBL" id="JARKNE010000003">
    <property type="protein sequence ID" value="KAK5838211.1"/>
    <property type="molecule type" value="Genomic_DNA"/>
</dbReference>
<dbReference type="PANTHER" id="PTHR43394">
    <property type="entry name" value="ATP-DEPENDENT PERMEASE MDL1, MITOCHONDRIAL"/>
    <property type="match status" value="1"/>
</dbReference>
<dbReference type="InterPro" id="IPR000111">
    <property type="entry name" value="Glyco_hydro_27/36_CS"/>
</dbReference>
<evidence type="ECO:0000313" key="17">
    <source>
        <dbReference type="EMBL" id="KAK5838211.1"/>
    </source>
</evidence>
<dbReference type="InterPro" id="IPR011527">
    <property type="entry name" value="ABC1_TM_dom"/>
</dbReference>
<dbReference type="PRINTS" id="PR00740">
    <property type="entry name" value="GLHYDRLASE27"/>
</dbReference>
<evidence type="ECO:0000259" key="16">
    <source>
        <dbReference type="PROSITE" id="PS50929"/>
    </source>
</evidence>
<feature type="domain" description="ABC transmembrane type-1" evidence="16">
    <location>
        <begin position="462"/>
        <end position="750"/>
    </location>
</feature>
<evidence type="ECO:0000256" key="6">
    <source>
        <dbReference type="ARBA" id="ARBA00022729"/>
    </source>
</evidence>
<dbReference type="Pfam" id="PF17801">
    <property type="entry name" value="Melibiase_C"/>
    <property type="match status" value="1"/>
</dbReference>
<dbReference type="Pfam" id="PF00664">
    <property type="entry name" value="ABC_membrane"/>
    <property type="match status" value="2"/>
</dbReference>
<dbReference type="InterPro" id="IPR027417">
    <property type="entry name" value="P-loop_NTPase"/>
</dbReference>
<dbReference type="Gene3D" id="3.40.50.300">
    <property type="entry name" value="P-loop containing nucleotide triphosphate hydrolases"/>
    <property type="match status" value="2"/>
</dbReference>
<feature type="transmembrane region" description="Helical" evidence="14">
    <location>
        <begin position="1217"/>
        <end position="1235"/>
    </location>
</feature>
<dbReference type="SMART" id="SM00382">
    <property type="entry name" value="AAA"/>
    <property type="match status" value="2"/>
</dbReference>
<dbReference type="InterPro" id="IPR017871">
    <property type="entry name" value="ABC_transporter-like_CS"/>
</dbReference>
<evidence type="ECO:0000256" key="3">
    <source>
        <dbReference type="ARBA" id="ARBA00009743"/>
    </source>
</evidence>
<feature type="transmembrane region" description="Helical" evidence="14">
    <location>
        <begin position="1320"/>
        <end position="1341"/>
    </location>
</feature>
<dbReference type="InterPro" id="IPR003439">
    <property type="entry name" value="ABC_transporter-like_ATP-bd"/>
</dbReference>
<evidence type="ECO:0000256" key="9">
    <source>
        <dbReference type="ARBA" id="ARBA00022840"/>
    </source>
</evidence>
<evidence type="ECO:0000256" key="2">
    <source>
        <dbReference type="ARBA" id="ARBA00004141"/>
    </source>
</evidence>
<dbReference type="CDD" id="cd03249">
    <property type="entry name" value="ABC_MTABC3_MDL1_MDL2"/>
    <property type="match status" value="2"/>
</dbReference>